<proteinExistence type="predicted"/>
<protein>
    <submittedName>
        <fullName evidence="2">Uncharacterized protein</fullName>
    </submittedName>
</protein>
<evidence type="ECO:0000313" key="3">
    <source>
        <dbReference type="Proteomes" id="UP000598120"/>
    </source>
</evidence>
<name>A0A8J2TNV9_9FLAO</name>
<dbReference type="AlphaFoldDB" id="A0A8J2TNV9"/>
<keyword evidence="3" id="KW-1185">Reference proteome</keyword>
<dbReference type="RefSeq" id="WP_188604767.1">
    <property type="nucleotide sequence ID" value="NZ_BMIC01000001.1"/>
</dbReference>
<reference evidence="2 3" key="1">
    <citation type="journal article" date="2014" name="Int. J. Syst. Evol. Microbiol.">
        <title>Complete genome sequence of Corynebacterium casei LMG S-19264T (=DSM 44701T), isolated from a smear-ripened cheese.</title>
        <authorList>
            <consortium name="US DOE Joint Genome Institute (JGI-PGF)"/>
            <person name="Walter F."/>
            <person name="Albersmeier A."/>
            <person name="Kalinowski J."/>
            <person name="Ruckert C."/>
        </authorList>
    </citation>
    <scope>NUCLEOTIDE SEQUENCE [LARGE SCALE GENOMIC DNA]</scope>
    <source>
        <strain evidence="2 3">CGMCC 1.15295</strain>
    </source>
</reference>
<comment type="caution">
    <text evidence="2">The sequence shown here is derived from an EMBL/GenBank/DDBJ whole genome shotgun (WGS) entry which is preliminary data.</text>
</comment>
<gene>
    <name evidence="2" type="ORF">GCM10011531_05090</name>
</gene>
<feature type="signal peptide" evidence="1">
    <location>
        <begin position="1"/>
        <end position="25"/>
    </location>
</feature>
<accession>A0A8J2TNV9</accession>
<dbReference type="EMBL" id="BMIC01000001">
    <property type="protein sequence ID" value="GFZ78509.1"/>
    <property type="molecule type" value="Genomic_DNA"/>
</dbReference>
<evidence type="ECO:0000256" key="1">
    <source>
        <dbReference type="SAM" id="SignalP"/>
    </source>
</evidence>
<evidence type="ECO:0000313" key="2">
    <source>
        <dbReference type="EMBL" id="GFZ78509.1"/>
    </source>
</evidence>
<dbReference type="Proteomes" id="UP000598120">
    <property type="component" value="Unassembled WGS sequence"/>
</dbReference>
<organism evidence="2 3">
    <name type="scientific">Aquaticitalea lipolytica</name>
    <dbReference type="NCBI Taxonomy" id="1247562"/>
    <lineage>
        <taxon>Bacteria</taxon>
        <taxon>Pseudomonadati</taxon>
        <taxon>Bacteroidota</taxon>
        <taxon>Flavobacteriia</taxon>
        <taxon>Flavobacteriales</taxon>
        <taxon>Flavobacteriaceae</taxon>
        <taxon>Aquaticitalea</taxon>
    </lineage>
</organism>
<sequence length="146" mass="16848">MYNIKKTTFLLFSVLLIGLTTSAQELTCSDFKNGNFFVPADNQTILAYKIIRNGNQQTEIVEDPENILGMDFNKTAYEIIEWIDDCTYRLKYDESKMELSEYEKFLNDNNGVLNEMVKIEGKCFYFKSTLNVNGETQSITGKICKE</sequence>
<keyword evidence="1" id="KW-0732">Signal</keyword>
<feature type="chain" id="PRO_5035208551" evidence="1">
    <location>
        <begin position="26"/>
        <end position="146"/>
    </location>
</feature>